<keyword evidence="3" id="KW-1185">Reference proteome</keyword>
<dbReference type="AlphaFoldDB" id="A0A2A2HDU6"/>
<evidence type="ECO:0000313" key="3">
    <source>
        <dbReference type="Proteomes" id="UP000217528"/>
    </source>
</evidence>
<reference evidence="2 3" key="1">
    <citation type="journal article" date="2017" name="BMC Genomics">
        <title>Genomic analysis of methanogenic archaea reveals a shift towards energy conservation.</title>
        <authorList>
            <person name="Gilmore S.P."/>
            <person name="Henske J.K."/>
            <person name="Sexton J.A."/>
            <person name="Solomon K.V."/>
            <person name="Seppala S."/>
            <person name="Yoo J.I."/>
            <person name="Huyett L.M."/>
            <person name="Pressman A."/>
            <person name="Cogan J.Z."/>
            <person name="Kivenson V."/>
            <person name="Peng X."/>
            <person name="Tan Y."/>
            <person name="Valentine D.L."/>
            <person name="O'Malley M.A."/>
        </authorList>
    </citation>
    <scope>NUCLEOTIDE SEQUENCE [LARGE SCALE GENOMIC DNA]</scope>
    <source>
        <strain evidence="2 3">1R-7</strain>
    </source>
</reference>
<proteinExistence type="predicted"/>
<keyword evidence="1" id="KW-0175">Coiled coil</keyword>
<name>A0A2A2HDU6_9EURY</name>
<dbReference type="RefSeq" id="WP_095608573.1">
    <property type="nucleotide sequence ID" value="NZ_LMVN01000013.1"/>
</dbReference>
<organism evidence="2 3">
    <name type="scientific">Methanosphaera cuniculi</name>
    <dbReference type="NCBI Taxonomy" id="1077256"/>
    <lineage>
        <taxon>Archaea</taxon>
        <taxon>Methanobacteriati</taxon>
        <taxon>Methanobacteriota</taxon>
        <taxon>Methanomada group</taxon>
        <taxon>Methanobacteria</taxon>
        <taxon>Methanobacteriales</taxon>
        <taxon>Methanobacteriaceae</taxon>
        <taxon>Methanosphaera</taxon>
    </lineage>
</organism>
<gene>
    <name evidence="2" type="ORF">ASJ82_02735</name>
</gene>
<dbReference type="EMBL" id="LMVN01000013">
    <property type="protein sequence ID" value="PAV07466.1"/>
    <property type="molecule type" value="Genomic_DNA"/>
</dbReference>
<evidence type="ECO:0000313" key="2">
    <source>
        <dbReference type="EMBL" id="PAV07466.1"/>
    </source>
</evidence>
<evidence type="ECO:0000256" key="1">
    <source>
        <dbReference type="SAM" id="Coils"/>
    </source>
</evidence>
<dbReference type="Proteomes" id="UP000217528">
    <property type="component" value="Unassembled WGS sequence"/>
</dbReference>
<sequence length="381" mass="44978">MFNKLFGQKNGKTNFETKICFDTTNKQKNEIEQEAKRRGITASQFMRISADKEIACSGEGLNFEILLLENDIKHEEEYITKLEQELNVHKQKLAEYKNKHAQKTKLKNTSNIVHHEVEQEIKTIILERFTNTNKYRDNSTAEALEGIRYLANTNQVNVDITITIAQMYINKEITLLDIIKKPLQYLLDPEEVQPLDSNTFQQIREELMNKYGKIAEQEQIKIREEQQRQELMNSSENERIRHIIIETYNSNYNSYEKMISNVKYQCVKYNTDEKITLDIIQRIYSNELKYDKVIGAENILETYGSLRKPSPISQEVKEQETKKIIKKVNEIQPLDNVRNTTNLKRKVRQICESNMFVEFKEIWITILRIIDKEISLKNVLV</sequence>
<protein>
    <submittedName>
        <fullName evidence="2">Uncharacterized protein</fullName>
    </submittedName>
</protein>
<feature type="coiled-coil region" evidence="1">
    <location>
        <begin position="65"/>
        <end position="99"/>
    </location>
</feature>
<comment type="caution">
    <text evidence="2">The sequence shown here is derived from an EMBL/GenBank/DDBJ whole genome shotgun (WGS) entry which is preliminary data.</text>
</comment>
<accession>A0A2A2HDU6</accession>